<sequence>MVESEGAQRVASSGEGRGGEEEEGNGEGGKESSIESNKRGEGPPRHGATTDASLPLVLALVVSRTHTRSPPLPRDTPTVNNANANTPITANTITTNTNAFSPTAAPRHQKSSYQ</sequence>
<evidence type="ECO:0000313" key="2">
    <source>
        <dbReference type="EMBL" id="MPC36640.1"/>
    </source>
</evidence>
<dbReference type="Proteomes" id="UP000324222">
    <property type="component" value="Unassembled WGS sequence"/>
</dbReference>
<protein>
    <submittedName>
        <fullName evidence="2">Uncharacterized protein</fullName>
    </submittedName>
</protein>
<dbReference type="EMBL" id="VSRR010003565">
    <property type="protein sequence ID" value="MPC36640.1"/>
    <property type="molecule type" value="Genomic_DNA"/>
</dbReference>
<evidence type="ECO:0000313" key="3">
    <source>
        <dbReference type="Proteomes" id="UP000324222"/>
    </source>
</evidence>
<feature type="compositionally biased region" description="Low complexity" evidence="1">
    <location>
        <begin position="76"/>
        <end position="99"/>
    </location>
</feature>
<name>A0A5B7EPM0_PORTR</name>
<organism evidence="2 3">
    <name type="scientific">Portunus trituberculatus</name>
    <name type="common">Swimming crab</name>
    <name type="synonym">Neptunus trituberculatus</name>
    <dbReference type="NCBI Taxonomy" id="210409"/>
    <lineage>
        <taxon>Eukaryota</taxon>
        <taxon>Metazoa</taxon>
        <taxon>Ecdysozoa</taxon>
        <taxon>Arthropoda</taxon>
        <taxon>Crustacea</taxon>
        <taxon>Multicrustacea</taxon>
        <taxon>Malacostraca</taxon>
        <taxon>Eumalacostraca</taxon>
        <taxon>Eucarida</taxon>
        <taxon>Decapoda</taxon>
        <taxon>Pleocyemata</taxon>
        <taxon>Brachyura</taxon>
        <taxon>Eubrachyura</taxon>
        <taxon>Portunoidea</taxon>
        <taxon>Portunidae</taxon>
        <taxon>Portuninae</taxon>
        <taxon>Portunus</taxon>
    </lineage>
</organism>
<dbReference type="AlphaFoldDB" id="A0A5B7EPM0"/>
<feature type="compositionally biased region" description="Low complexity" evidence="1">
    <location>
        <begin position="52"/>
        <end position="63"/>
    </location>
</feature>
<feature type="region of interest" description="Disordered" evidence="1">
    <location>
        <begin position="1"/>
        <end position="114"/>
    </location>
</feature>
<comment type="caution">
    <text evidence="2">The sequence shown here is derived from an EMBL/GenBank/DDBJ whole genome shotgun (WGS) entry which is preliminary data.</text>
</comment>
<evidence type="ECO:0000256" key="1">
    <source>
        <dbReference type="SAM" id="MobiDB-lite"/>
    </source>
</evidence>
<accession>A0A5B7EPM0</accession>
<keyword evidence="3" id="KW-1185">Reference proteome</keyword>
<proteinExistence type="predicted"/>
<feature type="compositionally biased region" description="Basic and acidic residues" evidence="1">
    <location>
        <begin position="28"/>
        <end position="44"/>
    </location>
</feature>
<gene>
    <name evidence="2" type="ORF">E2C01_030106</name>
</gene>
<reference evidence="2 3" key="1">
    <citation type="submission" date="2019-05" db="EMBL/GenBank/DDBJ databases">
        <title>Another draft genome of Portunus trituberculatus and its Hox gene families provides insights of decapod evolution.</title>
        <authorList>
            <person name="Jeong J.-H."/>
            <person name="Song I."/>
            <person name="Kim S."/>
            <person name="Choi T."/>
            <person name="Kim D."/>
            <person name="Ryu S."/>
            <person name="Kim W."/>
        </authorList>
    </citation>
    <scope>NUCLEOTIDE SEQUENCE [LARGE SCALE GENOMIC DNA]</scope>
    <source>
        <tissue evidence="2">Muscle</tissue>
    </source>
</reference>